<feature type="signal peptide" evidence="1">
    <location>
        <begin position="1"/>
        <end position="21"/>
    </location>
</feature>
<protein>
    <submittedName>
        <fullName evidence="2">Uncharacterized protein</fullName>
    </submittedName>
</protein>
<evidence type="ECO:0000313" key="3">
    <source>
        <dbReference type="Proteomes" id="UP000762676"/>
    </source>
</evidence>
<reference evidence="2 3" key="1">
    <citation type="journal article" date="2021" name="Elife">
        <title>Chloroplast acquisition without the gene transfer in kleptoplastic sea slugs, Plakobranchus ocellatus.</title>
        <authorList>
            <person name="Maeda T."/>
            <person name="Takahashi S."/>
            <person name="Yoshida T."/>
            <person name="Shimamura S."/>
            <person name="Takaki Y."/>
            <person name="Nagai Y."/>
            <person name="Toyoda A."/>
            <person name="Suzuki Y."/>
            <person name="Arimoto A."/>
            <person name="Ishii H."/>
            <person name="Satoh N."/>
            <person name="Nishiyama T."/>
            <person name="Hasebe M."/>
            <person name="Maruyama T."/>
            <person name="Minagawa J."/>
            <person name="Obokata J."/>
            <person name="Shigenobu S."/>
        </authorList>
    </citation>
    <scope>NUCLEOTIDE SEQUENCE [LARGE SCALE GENOMIC DNA]</scope>
</reference>
<comment type="caution">
    <text evidence="2">The sequence shown here is derived from an EMBL/GenBank/DDBJ whole genome shotgun (WGS) entry which is preliminary data.</text>
</comment>
<accession>A0AAV4I384</accession>
<dbReference type="EMBL" id="BMAT01013027">
    <property type="protein sequence ID" value="GFS04415.1"/>
    <property type="molecule type" value="Genomic_DNA"/>
</dbReference>
<organism evidence="2 3">
    <name type="scientific">Elysia marginata</name>
    <dbReference type="NCBI Taxonomy" id="1093978"/>
    <lineage>
        <taxon>Eukaryota</taxon>
        <taxon>Metazoa</taxon>
        <taxon>Spiralia</taxon>
        <taxon>Lophotrochozoa</taxon>
        <taxon>Mollusca</taxon>
        <taxon>Gastropoda</taxon>
        <taxon>Heterobranchia</taxon>
        <taxon>Euthyneura</taxon>
        <taxon>Panpulmonata</taxon>
        <taxon>Sacoglossa</taxon>
        <taxon>Placobranchoidea</taxon>
        <taxon>Plakobranchidae</taxon>
        <taxon>Elysia</taxon>
    </lineage>
</organism>
<sequence>MRLQAALWVGALSVSLASISGTHHQVLVRSDQCGIGDHTSYIYTRSDISGVRLYCSVLVKVGFMPDPCIRGQFRVSYLHFFCRCTLYNRSPLHYSFYFTQVLCCRACATSRFSCFGSLLVFSIMGVADDLIIITFAVVCQLQAMVTNITVQNNDTIRTRSGRSILNLRLGAWAEMCAAQRGRVSGDCFLLLTVYMALLTFEMNQNFSIRTQVPCLRENRFTPMCSY</sequence>
<dbReference type="AlphaFoldDB" id="A0AAV4I384"/>
<keyword evidence="3" id="KW-1185">Reference proteome</keyword>
<evidence type="ECO:0000313" key="2">
    <source>
        <dbReference type="EMBL" id="GFS04415.1"/>
    </source>
</evidence>
<proteinExistence type="predicted"/>
<name>A0AAV4I384_9GAST</name>
<keyword evidence="1" id="KW-0732">Signal</keyword>
<dbReference type="Proteomes" id="UP000762676">
    <property type="component" value="Unassembled WGS sequence"/>
</dbReference>
<evidence type="ECO:0000256" key="1">
    <source>
        <dbReference type="SAM" id="SignalP"/>
    </source>
</evidence>
<feature type="chain" id="PRO_5043819984" evidence="1">
    <location>
        <begin position="22"/>
        <end position="226"/>
    </location>
</feature>
<gene>
    <name evidence="2" type="ORF">ElyMa_006494600</name>
</gene>